<evidence type="ECO:0000313" key="2">
    <source>
        <dbReference type="Proteomes" id="UP000004995"/>
    </source>
</evidence>
<dbReference type="EnsemblPlants" id="KQK89868">
    <property type="protein sequence ID" value="KQK89868"/>
    <property type="gene ID" value="SETIT_040793mg"/>
</dbReference>
<protein>
    <submittedName>
        <fullName evidence="1">Uncharacterized protein</fullName>
    </submittedName>
</protein>
<accession>K4APE5</accession>
<dbReference type="Gramene" id="KQK89868">
    <property type="protein sequence ID" value="KQK89868"/>
    <property type="gene ID" value="SETIT_040793mg"/>
</dbReference>
<sequence length="33" mass="4096">MIEDLVQVETIRRFWFPLISPSQEFLFSRFDFT</sequence>
<keyword evidence="2" id="KW-1185">Reference proteome</keyword>
<organism evidence="1 2">
    <name type="scientific">Setaria italica</name>
    <name type="common">Foxtail millet</name>
    <name type="synonym">Panicum italicum</name>
    <dbReference type="NCBI Taxonomy" id="4555"/>
    <lineage>
        <taxon>Eukaryota</taxon>
        <taxon>Viridiplantae</taxon>
        <taxon>Streptophyta</taxon>
        <taxon>Embryophyta</taxon>
        <taxon>Tracheophyta</taxon>
        <taxon>Spermatophyta</taxon>
        <taxon>Magnoliopsida</taxon>
        <taxon>Liliopsida</taxon>
        <taxon>Poales</taxon>
        <taxon>Poaceae</taxon>
        <taxon>PACMAD clade</taxon>
        <taxon>Panicoideae</taxon>
        <taxon>Panicodae</taxon>
        <taxon>Paniceae</taxon>
        <taxon>Cenchrinae</taxon>
        <taxon>Setaria</taxon>
    </lineage>
</organism>
<dbReference type="HOGENOM" id="CLU_3385679_0_0_1"/>
<dbReference type="AlphaFoldDB" id="K4APE5"/>
<dbReference type="Proteomes" id="UP000004995">
    <property type="component" value="Unassembled WGS sequence"/>
</dbReference>
<proteinExistence type="predicted"/>
<dbReference type="InParanoid" id="K4APE5"/>
<evidence type="ECO:0000313" key="1">
    <source>
        <dbReference type="EnsemblPlants" id="KQK89868"/>
    </source>
</evidence>
<dbReference type="EMBL" id="AGNK02005818">
    <property type="status" value="NOT_ANNOTATED_CDS"/>
    <property type="molecule type" value="Genomic_DNA"/>
</dbReference>
<name>K4APE5_SETIT</name>
<reference evidence="1" key="2">
    <citation type="submission" date="2018-08" db="UniProtKB">
        <authorList>
            <consortium name="EnsemblPlants"/>
        </authorList>
    </citation>
    <scope>IDENTIFICATION</scope>
    <source>
        <strain evidence="1">Yugu1</strain>
    </source>
</reference>
<reference evidence="2" key="1">
    <citation type="journal article" date="2012" name="Nat. Biotechnol.">
        <title>Reference genome sequence of the model plant Setaria.</title>
        <authorList>
            <person name="Bennetzen J.L."/>
            <person name="Schmutz J."/>
            <person name="Wang H."/>
            <person name="Percifield R."/>
            <person name="Hawkins J."/>
            <person name="Pontaroli A.C."/>
            <person name="Estep M."/>
            <person name="Feng L."/>
            <person name="Vaughn J.N."/>
            <person name="Grimwood J."/>
            <person name="Jenkins J."/>
            <person name="Barry K."/>
            <person name="Lindquist E."/>
            <person name="Hellsten U."/>
            <person name="Deshpande S."/>
            <person name="Wang X."/>
            <person name="Wu X."/>
            <person name="Mitros T."/>
            <person name="Triplett J."/>
            <person name="Yang X."/>
            <person name="Ye C.Y."/>
            <person name="Mauro-Herrera M."/>
            <person name="Wang L."/>
            <person name="Li P."/>
            <person name="Sharma M."/>
            <person name="Sharma R."/>
            <person name="Ronald P.C."/>
            <person name="Panaud O."/>
            <person name="Kellogg E.A."/>
            <person name="Brutnell T.P."/>
            <person name="Doust A.N."/>
            <person name="Tuskan G.A."/>
            <person name="Rokhsar D."/>
            <person name="Devos K.M."/>
        </authorList>
    </citation>
    <scope>NUCLEOTIDE SEQUENCE [LARGE SCALE GENOMIC DNA]</scope>
    <source>
        <strain evidence="2">cv. Yugu1</strain>
    </source>
</reference>